<evidence type="ECO:0000259" key="5">
    <source>
        <dbReference type="Pfam" id="PF12734"/>
    </source>
</evidence>
<feature type="region of interest" description="Disordered" evidence="4">
    <location>
        <begin position="1"/>
        <end position="95"/>
    </location>
</feature>
<protein>
    <recommendedName>
        <fullName evidence="5">Cysteine-rich transmembrane domain-containing protein</fullName>
    </recommendedName>
</protein>
<proteinExistence type="inferred from homology"/>
<organism evidence="6 7">
    <name type="scientific">Penicilliopsis zonata CBS 506.65</name>
    <dbReference type="NCBI Taxonomy" id="1073090"/>
    <lineage>
        <taxon>Eukaryota</taxon>
        <taxon>Fungi</taxon>
        <taxon>Dikarya</taxon>
        <taxon>Ascomycota</taxon>
        <taxon>Pezizomycotina</taxon>
        <taxon>Eurotiomycetes</taxon>
        <taxon>Eurotiomycetidae</taxon>
        <taxon>Eurotiales</taxon>
        <taxon>Aspergillaceae</taxon>
        <taxon>Penicilliopsis</taxon>
    </lineage>
</organism>
<evidence type="ECO:0000256" key="2">
    <source>
        <dbReference type="ARBA" id="ARBA00009444"/>
    </source>
</evidence>
<dbReference type="GO" id="GO:0016020">
    <property type="term" value="C:membrane"/>
    <property type="evidence" value="ECO:0007669"/>
    <property type="project" value="UniProtKB-SubCell"/>
</dbReference>
<name>A0A1L9SSF8_9EURO</name>
<evidence type="ECO:0000256" key="1">
    <source>
        <dbReference type="ARBA" id="ARBA00004370"/>
    </source>
</evidence>
<dbReference type="EMBL" id="KV878337">
    <property type="protein sequence ID" value="OJJ50037.1"/>
    <property type="molecule type" value="Genomic_DNA"/>
</dbReference>
<dbReference type="AlphaFoldDB" id="A0A1L9SSF8"/>
<dbReference type="InterPro" id="IPR028144">
    <property type="entry name" value="CYSTM_dom"/>
</dbReference>
<dbReference type="RefSeq" id="XP_022584547.1">
    <property type="nucleotide sequence ID" value="XM_022722072.1"/>
</dbReference>
<feature type="compositionally biased region" description="Low complexity" evidence="4">
    <location>
        <begin position="65"/>
        <end position="82"/>
    </location>
</feature>
<feature type="compositionally biased region" description="Pro residues" evidence="4">
    <location>
        <begin position="54"/>
        <end position="63"/>
    </location>
</feature>
<reference evidence="7" key="1">
    <citation type="journal article" date="2017" name="Genome Biol.">
        <title>Comparative genomics reveals high biological diversity and specific adaptations in the industrially and medically important fungal genus Aspergillus.</title>
        <authorList>
            <person name="de Vries R.P."/>
            <person name="Riley R."/>
            <person name="Wiebenga A."/>
            <person name="Aguilar-Osorio G."/>
            <person name="Amillis S."/>
            <person name="Uchima C.A."/>
            <person name="Anderluh G."/>
            <person name="Asadollahi M."/>
            <person name="Askin M."/>
            <person name="Barry K."/>
            <person name="Battaglia E."/>
            <person name="Bayram O."/>
            <person name="Benocci T."/>
            <person name="Braus-Stromeyer S.A."/>
            <person name="Caldana C."/>
            <person name="Canovas D."/>
            <person name="Cerqueira G.C."/>
            <person name="Chen F."/>
            <person name="Chen W."/>
            <person name="Choi C."/>
            <person name="Clum A."/>
            <person name="Dos Santos R.A."/>
            <person name="Damasio A.R."/>
            <person name="Diallinas G."/>
            <person name="Emri T."/>
            <person name="Fekete E."/>
            <person name="Flipphi M."/>
            <person name="Freyberg S."/>
            <person name="Gallo A."/>
            <person name="Gournas C."/>
            <person name="Habgood R."/>
            <person name="Hainaut M."/>
            <person name="Harispe M.L."/>
            <person name="Henrissat B."/>
            <person name="Hilden K.S."/>
            <person name="Hope R."/>
            <person name="Hossain A."/>
            <person name="Karabika E."/>
            <person name="Karaffa L."/>
            <person name="Karanyi Z."/>
            <person name="Krasevec N."/>
            <person name="Kuo A."/>
            <person name="Kusch H."/>
            <person name="LaButti K."/>
            <person name="Lagendijk E.L."/>
            <person name="Lapidus A."/>
            <person name="Levasseur A."/>
            <person name="Lindquist E."/>
            <person name="Lipzen A."/>
            <person name="Logrieco A.F."/>
            <person name="MacCabe A."/>
            <person name="Maekelae M.R."/>
            <person name="Malavazi I."/>
            <person name="Melin P."/>
            <person name="Meyer V."/>
            <person name="Mielnichuk N."/>
            <person name="Miskei M."/>
            <person name="Molnar A.P."/>
            <person name="Mule G."/>
            <person name="Ngan C.Y."/>
            <person name="Orejas M."/>
            <person name="Orosz E."/>
            <person name="Ouedraogo J.P."/>
            <person name="Overkamp K.M."/>
            <person name="Park H.-S."/>
            <person name="Perrone G."/>
            <person name="Piumi F."/>
            <person name="Punt P.J."/>
            <person name="Ram A.F."/>
            <person name="Ramon A."/>
            <person name="Rauscher S."/>
            <person name="Record E."/>
            <person name="Riano-Pachon D.M."/>
            <person name="Robert V."/>
            <person name="Roehrig J."/>
            <person name="Ruller R."/>
            <person name="Salamov A."/>
            <person name="Salih N.S."/>
            <person name="Samson R.A."/>
            <person name="Sandor E."/>
            <person name="Sanguinetti M."/>
            <person name="Schuetze T."/>
            <person name="Sepcic K."/>
            <person name="Shelest E."/>
            <person name="Sherlock G."/>
            <person name="Sophianopoulou V."/>
            <person name="Squina F.M."/>
            <person name="Sun H."/>
            <person name="Susca A."/>
            <person name="Todd R.B."/>
            <person name="Tsang A."/>
            <person name="Unkles S.E."/>
            <person name="van de Wiele N."/>
            <person name="van Rossen-Uffink D."/>
            <person name="Oliveira J.V."/>
            <person name="Vesth T.C."/>
            <person name="Visser J."/>
            <person name="Yu J.-H."/>
            <person name="Zhou M."/>
            <person name="Andersen M.R."/>
            <person name="Archer D.B."/>
            <person name="Baker S.E."/>
            <person name="Benoit I."/>
            <person name="Brakhage A.A."/>
            <person name="Braus G.H."/>
            <person name="Fischer R."/>
            <person name="Frisvad J.C."/>
            <person name="Goldman G.H."/>
            <person name="Houbraken J."/>
            <person name="Oakley B."/>
            <person name="Pocsi I."/>
            <person name="Scazzocchio C."/>
            <person name="Seiboth B."/>
            <person name="vanKuyk P.A."/>
            <person name="Wortman J."/>
            <person name="Dyer P.S."/>
            <person name="Grigoriev I.V."/>
        </authorList>
    </citation>
    <scope>NUCLEOTIDE SEQUENCE [LARGE SCALE GENOMIC DNA]</scope>
    <source>
        <strain evidence="7">CBS 506.65</strain>
    </source>
</reference>
<feature type="domain" description="Cysteine-rich transmembrane" evidence="5">
    <location>
        <begin position="76"/>
        <end position="124"/>
    </location>
</feature>
<keyword evidence="7" id="KW-1185">Reference proteome</keyword>
<dbReference type="OrthoDB" id="4510293at2759"/>
<evidence type="ECO:0000313" key="6">
    <source>
        <dbReference type="EMBL" id="OJJ50037.1"/>
    </source>
</evidence>
<dbReference type="Proteomes" id="UP000184188">
    <property type="component" value="Unassembled WGS sequence"/>
</dbReference>
<dbReference type="GeneID" id="34608537"/>
<gene>
    <name evidence="6" type="ORF">ASPZODRAFT_128627</name>
</gene>
<evidence type="ECO:0000256" key="3">
    <source>
        <dbReference type="ARBA" id="ARBA00023136"/>
    </source>
</evidence>
<keyword evidence="3" id="KW-0472">Membrane</keyword>
<evidence type="ECO:0000313" key="7">
    <source>
        <dbReference type="Proteomes" id="UP000184188"/>
    </source>
</evidence>
<sequence>MSYKPEGAPPSYPQPIHDPNAYQGTPVNSPPPGQEYYNQNGYYPPNQYGQPQPGYGPPQPGYGPPQGYGAPPPQGMYYQQQGYPPPQQGYYADDRGDRGMGAGGGICAGIMAAMACCCCLDILF</sequence>
<accession>A0A1L9SSF8</accession>
<comment type="subcellular location">
    <subcellularLocation>
        <location evidence="1">Membrane</location>
    </subcellularLocation>
</comment>
<dbReference type="VEuPathDB" id="FungiDB:ASPZODRAFT_128627"/>
<dbReference type="Pfam" id="PF12734">
    <property type="entry name" value="CYSTM"/>
    <property type="match status" value="1"/>
</dbReference>
<dbReference type="STRING" id="1073090.A0A1L9SSF8"/>
<comment type="similarity">
    <text evidence="2">Belongs to the CYSTM1 family.</text>
</comment>
<evidence type="ECO:0000256" key="4">
    <source>
        <dbReference type="SAM" id="MobiDB-lite"/>
    </source>
</evidence>
<feature type="compositionally biased region" description="Low complexity" evidence="4">
    <location>
        <begin position="34"/>
        <end position="53"/>
    </location>
</feature>